<sequence>MFTYSGVPDLVIYQNLHFTEQKIVNVMFTQPENMNCSPNRLDPSKGILKRSCLQFYQEF</sequence>
<dbReference type="Proteomes" id="UP000276133">
    <property type="component" value="Unassembled WGS sequence"/>
</dbReference>
<comment type="caution">
    <text evidence="1">The sequence shown here is derived from an EMBL/GenBank/DDBJ whole genome shotgun (WGS) entry which is preliminary data.</text>
</comment>
<evidence type="ECO:0000313" key="1">
    <source>
        <dbReference type="EMBL" id="RNA02072.1"/>
    </source>
</evidence>
<accession>A0A3M7PSE9</accession>
<organism evidence="1 2">
    <name type="scientific">Brachionus plicatilis</name>
    <name type="common">Marine rotifer</name>
    <name type="synonym">Brachionus muelleri</name>
    <dbReference type="NCBI Taxonomy" id="10195"/>
    <lineage>
        <taxon>Eukaryota</taxon>
        <taxon>Metazoa</taxon>
        <taxon>Spiralia</taxon>
        <taxon>Gnathifera</taxon>
        <taxon>Rotifera</taxon>
        <taxon>Eurotatoria</taxon>
        <taxon>Monogononta</taxon>
        <taxon>Pseudotrocha</taxon>
        <taxon>Ploima</taxon>
        <taxon>Brachionidae</taxon>
        <taxon>Brachionus</taxon>
    </lineage>
</organism>
<name>A0A3M7PSE9_BRAPC</name>
<dbReference type="AlphaFoldDB" id="A0A3M7PSE9"/>
<keyword evidence="2" id="KW-1185">Reference proteome</keyword>
<dbReference type="EMBL" id="REGN01009060">
    <property type="protein sequence ID" value="RNA02072.1"/>
    <property type="molecule type" value="Genomic_DNA"/>
</dbReference>
<protein>
    <submittedName>
        <fullName evidence="1">Uncharacterized protein</fullName>
    </submittedName>
</protein>
<reference evidence="1 2" key="1">
    <citation type="journal article" date="2018" name="Sci. Rep.">
        <title>Genomic signatures of local adaptation to the degree of environmental predictability in rotifers.</title>
        <authorList>
            <person name="Franch-Gras L."/>
            <person name="Hahn C."/>
            <person name="Garcia-Roger E.M."/>
            <person name="Carmona M.J."/>
            <person name="Serra M."/>
            <person name="Gomez A."/>
        </authorList>
    </citation>
    <scope>NUCLEOTIDE SEQUENCE [LARGE SCALE GENOMIC DNA]</scope>
    <source>
        <strain evidence="1">HYR1</strain>
    </source>
</reference>
<gene>
    <name evidence="1" type="ORF">BpHYR1_030747</name>
</gene>
<proteinExistence type="predicted"/>
<evidence type="ECO:0000313" key="2">
    <source>
        <dbReference type="Proteomes" id="UP000276133"/>
    </source>
</evidence>